<gene>
    <name evidence="2" type="ORF">AB6A40_005518</name>
</gene>
<dbReference type="PANTHER" id="PTHR22744">
    <property type="entry name" value="HELIX LOOP HELIX PROTEIN 21-RELATED"/>
    <property type="match status" value="1"/>
</dbReference>
<feature type="domain" description="BTB" evidence="1">
    <location>
        <begin position="17"/>
        <end position="114"/>
    </location>
</feature>
<dbReference type="Gene3D" id="3.30.710.10">
    <property type="entry name" value="Potassium Channel Kv1.1, Chain A"/>
    <property type="match status" value="1"/>
</dbReference>
<sequence length="207" mass="24785">MSITRFAQPSRLRQFELIVEKKSIFVNAHYLAELSPYFHLLCFSEAFREAREQRAEIEDELYNEVVEFMDIICPDMQYLAPKPITEKNFSLLVHFSHVMQFPKLRRELEEFVEERMMPSQRKINDETLLEMTVEAKDAQFPPTLLDLMYRKLAEVGIERVKELVKDFPVDYAESIISEIQRWTVVFPQTTGYRSCYDYNLFDRRLFL</sequence>
<evidence type="ECO:0000313" key="2">
    <source>
        <dbReference type="EMBL" id="MFH4978809.1"/>
    </source>
</evidence>
<accession>A0ABD6EFN4</accession>
<dbReference type="InterPro" id="IPR011333">
    <property type="entry name" value="SKP1/BTB/POZ_sf"/>
</dbReference>
<dbReference type="Proteomes" id="UP001608902">
    <property type="component" value="Unassembled WGS sequence"/>
</dbReference>
<keyword evidence="3" id="KW-1185">Reference proteome</keyword>
<reference evidence="2 3" key="1">
    <citation type="submission" date="2024-08" db="EMBL/GenBank/DDBJ databases">
        <title>Gnathostoma spinigerum genome.</title>
        <authorList>
            <person name="Gonzalez-Bertolin B."/>
            <person name="Monzon S."/>
            <person name="Zaballos A."/>
            <person name="Jimenez P."/>
            <person name="Dekumyoy P."/>
            <person name="Varona S."/>
            <person name="Cuesta I."/>
            <person name="Sumanam S."/>
            <person name="Adisakwattana P."/>
            <person name="Gasser R.B."/>
            <person name="Hernandez-Gonzalez A."/>
            <person name="Young N.D."/>
            <person name="Perteguer M.J."/>
        </authorList>
    </citation>
    <scope>NUCLEOTIDE SEQUENCE [LARGE SCALE GENOMIC DNA]</scope>
    <source>
        <strain evidence="2">AL3</strain>
        <tissue evidence="2">Liver</tissue>
    </source>
</reference>
<dbReference type="EMBL" id="JBGFUD010003550">
    <property type="protein sequence ID" value="MFH4978809.1"/>
    <property type="molecule type" value="Genomic_DNA"/>
</dbReference>
<evidence type="ECO:0000259" key="1">
    <source>
        <dbReference type="Pfam" id="PF00651"/>
    </source>
</evidence>
<organism evidence="2 3">
    <name type="scientific">Gnathostoma spinigerum</name>
    <dbReference type="NCBI Taxonomy" id="75299"/>
    <lineage>
        <taxon>Eukaryota</taxon>
        <taxon>Metazoa</taxon>
        <taxon>Ecdysozoa</taxon>
        <taxon>Nematoda</taxon>
        <taxon>Chromadorea</taxon>
        <taxon>Rhabditida</taxon>
        <taxon>Spirurina</taxon>
        <taxon>Gnathostomatomorpha</taxon>
        <taxon>Gnathostomatoidea</taxon>
        <taxon>Gnathostomatidae</taxon>
        <taxon>Gnathostoma</taxon>
    </lineage>
</organism>
<dbReference type="InterPro" id="IPR000210">
    <property type="entry name" value="BTB/POZ_dom"/>
</dbReference>
<name>A0ABD6EFN4_9BILA</name>
<comment type="caution">
    <text evidence="2">The sequence shown here is derived from an EMBL/GenBank/DDBJ whole genome shotgun (WGS) entry which is preliminary data.</text>
</comment>
<evidence type="ECO:0000313" key="3">
    <source>
        <dbReference type="Proteomes" id="UP001608902"/>
    </source>
</evidence>
<proteinExistence type="predicted"/>
<protein>
    <recommendedName>
        <fullName evidence="1">BTB domain-containing protein</fullName>
    </recommendedName>
</protein>
<dbReference type="PANTHER" id="PTHR22744:SF17">
    <property type="entry name" value="BTB DOMAIN-CONTAINING PROTEIN"/>
    <property type="match status" value="1"/>
</dbReference>
<dbReference type="Pfam" id="PF00651">
    <property type="entry name" value="BTB"/>
    <property type="match status" value="1"/>
</dbReference>
<dbReference type="AlphaFoldDB" id="A0ABD6EFN4"/>